<dbReference type="EMBL" id="VUJU01006766">
    <property type="protein sequence ID" value="KAF0747657.1"/>
    <property type="molecule type" value="Genomic_DNA"/>
</dbReference>
<reference evidence="3 4" key="1">
    <citation type="submission" date="2019-08" db="EMBL/GenBank/DDBJ databases">
        <title>Whole genome of Aphis craccivora.</title>
        <authorList>
            <person name="Voronova N.V."/>
            <person name="Shulinski R.S."/>
            <person name="Bandarenka Y.V."/>
            <person name="Zhorov D.G."/>
            <person name="Warner D."/>
        </authorList>
    </citation>
    <scope>NUCLEOTIDE SEQUENCE [LARGE SCALE GENOMIC DNA]</scope>
    <source>
        <strain evidence="3">180601</strain>
        <tissue evidence="3">Whole Body</tissue>
    </source>
</reference>
<name>A0A6G0Y238_APHCR</name>
<proteinExistence type="predicted"/>
<evidence type="ECO:0008006" key="5">
    <source>
        <dbReference type="Google" id="ProtNLM"/>
    </source>
</evidence>
<keyword evidence="4" id="KW-1185">Reference proteome</keyword>
<protein>
    <recommendedName>
        <fullName evidence="5">THAP-type domain-containing protein</fullName>
    </recommendedName>
</protein>
<sequence>MLMAIPTSAVSKKKLFPTKENNQDDKDKLRKIKLKSIIKRQQGLLKNKRSSLCKLRSNLKTISYKLNTSNMINFLKYQSPSSRTLVTMQILHSVKSRQQWTLNEKKFALSLFYKSPTTYSFLKSKLQVILPGVSTIKRWIGTSKFLPGYNSNLFNQIKLKTETLTANEKYCIVAFDKMKIKFFLEHSKPLDLVEGFED</sequence>
<feature type="domain" description="Transposable element P transposase-like RNase H" evidence="2">
    <location>
        <begin position="147"/>
        <end position="198"/>
    </location>
</feature>
<dbReference type="AlphaFoldDB" id="A0A6G0Y238"/>
<dbReference type="OrthoDB" id="6627879at2759"/>
<organism evidence="3 4">
    <name type="scientific">Aphis craccivora</name>
    <name type="common">Cowpea aphid</name>
    <dbReference type="NCBI Taxonomy" id="307492"/>
    <lineage>
        <taxon>Eukaryota</taxon>
        <taxon>Metazoa</taxon>
        <taxon>Ecdysozoa</taxon>
        <taxon>Arthropoda</taxon>
        <taxon>Hexapoda</taxon>
        <taxon>Insecta</taxon>
        <taxon>Pterygota</taxon>
        <taxon>Neoptera</taxon>
        <taxon>Paraneoptera</taxon>
        <taxon>Hemiptera</taxon>
        <taxon>Sternorrhyncha</taxon>
        <taxon>Aphidomorpha</taxon>
        <taxon>Aphidoidea</taxon>
        <taxon>Aphididae</taxon>
        <taxon>Aphidini</taxon>
        <taxon>Aphis</taxon>
        <taxon>Aphis</taxon>
    </lineage>
</organism>
<dbReference type="Pfam" id="PF12017">
    <property type="entry name" value="Tnp_P_element"/>
    <property type="match status" value="1"/>
</dbReference>
<dbReference type="InterPro" id="IPR021896">
    <property type="entry name" value="THAP9-like_HTH"/>
</dbReference>
<evidence type="ECO:0000313" key="3">
    <source>
        <dbReference type="EMBL" id="KAF0747657.1"/>
    </source>
</evidence>
<comment type="caution">
    <text evidence="3">The sequence shown here is derived from an EMBL/GenBank/DDBJ whole genome shotgun (WGS) entry which is preliminary data.</text>
</comment>
<evidence type="ECO:0000313" key="4">
    <source>
        <dbReference type="Proteomes" id="UP000478052"/>
    </source>
</evidence>
<gene>
    <name evidence="3" type="ORF">FWK35_00020772</name>
</gene>
<feature type="domain" description="THAP9-like helix-turn-helix" evidence="1">
    <location>
        <begin position="89"/>
        <end position="139"/>
    </location>
</feature>
<dbReference type="Proteomes" id="UP000478052">
    <property type="component" value="Unassembled WGS sequence"/>
</dbReference>
<accession>A0A6G0Y238</accession>
<evidence type="ECO:0000259" key="1">
    <source>
        <dbReference type="Pfam" id="PF12017"/>
    </source>
</evidence>
<dbReference type="InterPro" id="IPR048365">
    <property type="entry name" value="TNP-like_RNaseH_N"/>
</dbReference>
<evidence type="ECO:0000259" key="2">
    <source>
        <dbReference type="Pfam" id="PF21787"/>
    </source>
</evidence>
<dbReference type="Pfam" id="PF21787">
    <property type="entry name" value="TNP-like_RNaseH_N"/>
    <property type="match status" value="1"/>
</dbReference>